<gene>
    <name evidence="1" type="ORF">N7537_000819</name>
</gene>
<keyword evidence="1" id="KW-0547">Nucleotide-binding</keyword>
<keyword evidence="2" id="KW-1185">Reference proteome</keyword>
<keyword evidence="1" id="KW-0067">ATP-binding</keyword>
<dbReference type="RefSeq" id="XP_056756872.1">
    <property type="nucleotide sequence ID" value="XM_056891877.1"/>
</dbReference>
<keyword evidence="1" id="KW-0378">Hydrolase</keyword>
<reference evidence="1" key="1">
    <citation type="journal article" date="2023" name="IMA Fungus">
        <title>Comparative genomic study of the Penicillium genus elucidates a diverse pangenome and 15 lateral gene transfer events.</title>
        <authorList>
            <person name="Petersen C."/>
            <person name="Sorensen T."/>
            <person name="Nielsen M.R."/>
            <person name="Sondergaard T.E."/>
            <person name="Sorensen J.L."/>
            <person name="Fitzpatrick D.A."/>
            <person name="Frisvad J.C."/>
            <person name="Nielsen K.L."/>
        </authorList>
    </citation>
    <scope>NUCLEOTIDE SEQUENCE</scope>
    <source>
        <strain evidence="1">IBT 12815</strain>
    </source>
</reference>
<dbReference type="GeneID" id="81582119"/>
<dbReference type="GO" id="GO:0004386">
    <property type="term" value="F:helicase activity"/>
    <property type="evidence" value="ECO:0007669"/>
    <property type="project" value="UniProtKB-KW"/>
</dbReference>
<dbReference type="AlphaFoldDB" id="A0AAD6H7Q9"/>
<reference evidence="1" key="2">
    <citation type="submission" date="2023-01" db="EMBL/GenBank/DDBJ databases">
        <authorList>
            <person name="Petersen C."/>
        </authorList>
    </citation>
    <scope>NUCLEOTIDE SEQUENCE</scope>
    <source>
        <strain evidence="1">IBT 12815</strain>
    </source>
</reference>
<comment type="caution">
    <text evidence="1">The sequence shown here is derived from an EMBL/GenBank/DDBJ whole genome shotgun (WGS) entry which is preliminary data.</text>
</comment>
<evidence type="ECO:0000313" key="1">
    <source>
        <dbReference type="EMBL" id="KAJ5615705.1"/>
    </source>
</evidence>
<sequence>MASFQTISLHINPTRYKCSQGSSFFLSLSGTTVIRRQGGTSVLNPQYVSHIADLVDALAKKVLNLPRKDILILSYYNERHRVLSGPLRNLGHSKVRVKRGLLTGLQKPCQGLQVWERLVKQHEQTSTLCRVKGSLALLKQQLRISEGSSGYERALR</sequence>
<protein>
    <submittedName>
        <fullName evidence="1">ATP-dependent helicase NAM7</fullName>
    </submittedName>
</protein>
<dbReference type="Proteomes" id="UP001213799">
    <property type="component" value="Unassembled WGS sequence"/>
</dbReference>
<name>A0AAD6H7Q9_9EURO</name>
<dbReference type="EMBL" id="JAQJAE010000001">
    <property type="protein sequence ID" value="KAJ5615705.1"/>
    <property type="molecule type" value="Genomic_DNA"/>
</dbReference>
<proteinExistence type="predicted"/>
<organism evidence="1 2">
    <name type="scientific">Penicillium hordei</name>
    <dbReference type="NCBI Taxonomy" id="40994"/>
    <lineage>
        <taxon>Eukaryota</taxon>
        <taxon>Fungi</taxon>
        <taxon>Dikarya</taxon>
        <taxon>Ascomycota</taxon>
        <taxon>Pezizomycotina</taxon>
        <taxon>Eurotiomycetes</taxon>
        <taxon>Eurotiomycetidae</taxon>
        <taxon>Eurotiales</taxon>
        <taxon>Aspergillaceae</taxon>
        <taxon>Penicillium</taxon>
    </lineage>
</organism>
<keyword evidence="1" id="KW-0347">Helicase</keyword>
<evidence type="ECO:0000313" key="2">
    <source>
        <dbReference type="Proteomes" id="UP001213799"/>
    </source>
</evidence>
<accession>A0AAD6H7Q9</accession>